<evidence type="ECO:0000256" key="10">
    <source>
        <dbReference type="RuleBase" id="RU366032"/>
    </source>
</evidence>
<dbReference type="Gene3D" id="1.20.140.20">
    <property type="entry name" value="Alpha-ketoacid/pyruvate dehydrogenase kinase, N-terminal domain"/>
    <property type="match status" value="1"/>
</dbReference>
<dbReference type="InterPro" id="IPR004358">
    <property type="entry name" value="Sig_transdc_His_kin-like_C"/>
</dbReference>
<accession>A0A2T9YK59</accession>
<keyword evidence="6 10" id="KW-0418">Kinase</keyword>
<dbReference type="PANTHER" id="PTHR11947:SF20">
    <property type="entry name" value="[3-METHYL-2-OXOBUTANOATE DEHYDROGENASE [LIPOAMIDE]] KINASE, MITOCHONDRIAL"/>
    <property type="match status" value="1"/>
</dbReference>
<gene>
    <name evidence="13" type="ORF">BB561_003661</name>
</gene>
<organism evidence="13 14">
    <name type="scientific">Smittium simulii</name>
    <dbReference type="NCBI Taxonomy" id="133385"/>
    <lineage>
        <taxon>Eukaryota</taxon>
        <taxon>Fungi</taxon>
        <taxon>Fungi incertae sedis</taxon>
        <taxon>Zoopagomycota</taxon>
        <taxon>Kickxellomycotina</taxon>
        <taxon>Harpellomycetes</taxon>
        <taxon>Harpellales</taxon>
        <taxon>Legeriomycetaceae</taxon>
        <taxon>Smittium</taxon>
    </lineage>
</organism>
<dbReference type="EMBL" id="MBFR01000151">
    <property type="protein sequence ID" value="PVU92713.1"/>
    <property type="molecule type" value="Genomic_DNA"/>
</dbReference>
<dbReference type="Pfam" id="PF10436">
    <property type="entry name" value="BCDHK_Adom3"/>
    <property type="match status" value="1"/>
</dbReference>
<evidence type="ECO:0000313" key="13">
    <source>
        <dbReference type="EMBL" id="PVU92713.1"/>
    </source>
</evidence>
<comment type="subcellular location">
    <subcellularLocation>
        <location evidence="1 10">Mitochondrion matrix</location>
    </subcellularLocation>
</comment>
<dbReference type="Proteomes" id="UP000245383">
    <property type="component" value="Unassembled WGS sequence"/>
</dbReference>
<evidence type="ECO:0000256" key="5">
    <source>
        <dbReference type="ARBA" id="ARBA00022741"/>
    </source>
</evidence>
<feature type="domain" description="Histidine kinase/HSP90-like ATPase" evidence="11">
    <location>
        <begin position="347"/>
        <end position="454"/>
    </location>
</feature>
<evidence type="ECO:0000256" key="8">
    <source>
        <dbReference type="ARBA" id="ARBA00022946"/>
    </source>
</evidence>
<dbReference type="STRING" id="133385.A0A2T9YK59"/>
<evidence type="ECO:0000256" key="9">
    <source>
        <dbReference type="ARBA" id="ARBA00023128"/>
    </source>
</evidence>
<evidence type="ECO:0000259" key="11">
    <source>
        <dbReference type="Pfam" id="PF02518"/>
    </source>
</evidence>
<dbReference type="PANTHER" id="PTHR11947">
    <property type="entry name" value="PYRUVATE DEHYDROGENASE KINASE"/>
    <property type="match status" value="1"/>
</dbReference>
<evidence type="ECO:0000256" key="6">
    <source>
        <dbReference type="ARBA" id="ARBA00022777"/>
    </source>
</evidence>
<dbReference type="InterPro" id="IPR036784">
    <property type="entry name" value="AK/P_DHK_N_sf"/>
</dbReference>
<dbReference type="GO" id="GO:0004740">
    <property type="term" value="F:pyruvate dehydrogenase (acetyl-transferring) kinase activity"/>
    <property type="evidence" value="ECO:0007669"/>
    <property type="project" value="TreeGrafter"/>
</dbReference>
<dbReference type="OrthoDB" id="3264224at2759"/>
<keyword evidence="3" id="KW-0597">Phosphoprotein</keyword>
<dbReference type="SUPFAM" id="SSF55874">
    <property type="entry name" value="ATPase domain of HSP90 chaperone/DNA topoisomerase II/histidine kinase"/>
    <property type="match status" value="1"/>
</dbReference>
<proteinExistence type="inferred from homology"/>
<dbReference type="GO" id="GO:0010906">
    <property type="term" value="P:regulation of glucose metabolic process"/>
    <property type="evidence" value="ECO:0007669"/>
    <property type="project" value="TreeGrafter"/>
</dbReference>
<keyword evidence="14" id="KW-1185">Reference proteome</keyword>
<dbReference type="EC" id="2.7.11.-" evidence="10"/>
<feature type="domain" description="Branched-chain alpha-ketoacid dehydrogenase kinase/Pyruvate dehydrogenase kinase N-terminal" evidence="12">
    <location>
        <begin position="67"/>
        <end position="219"/>
    </location>
</feature>
<evidence type="ECO:0000256" key="1">
    <source>
        <dbReference type="ARBA" id="ARBA00004305"/>
    </source>
</evidence>
<dbReference type="PRINTS" id="PR00344">
    <property type="entry name" value="BCTRLSENSOR"/>
</dbReference>
<dbReference type="GO" id="GO:0005759">
    <property type="term" value="C:mitochondrial matrix"/>
    <property type="evidence" value="ECO:0007669"/>
    <property type="project" value="UniProtKB-SubCell"/>
</dbReference>
<dbReference type="Pfam" id="PF02518">
    <property type="entry name" value="HATPase_c"/>
    <property type="match status" value="1"/>
</dbReference>
<keyword evidence="7 10" id="KW-0067">ATP-binding</keyword>
<dbReference type="Gene3D" id="3.30.565.10">
    <property type="entry name" value="Histidine kinase-like ATPase, C-terminal domain"/>
    <property type="match status" value="1"/>
</dbReference>
<keyword evidence="9 10" id="KW-0496">Mitochondrion</keyword>
<evidence type="ECO:0000256" key="3">
    <source>
        <dbReference type="ARBA" id="ARBA00022553"/>
    </source>
</evidence>
<dbReference type="InterPro" id="IPR018955">
    <property type="entry name" value="BCDHK/PDK_N"/>
</dbReference>
<protein>
    <recommendedName>
        <fullName evidence="10">Protein-serine/threonine kinase</fullName>
        <ecNumber evidence="10">2.7.11.-</ecNumber>
    </recommendedName>
</protein>
<dbReference type="GO" id="GO:0005524">
    <property type="term" value="F:ATP binding"/>
    <property type="evidence" value="ECO:0007669"/>
    <property type="project" value="UniProtKB-UniRule"/>
</dbReference>
<dbReference type="SUPFAM" id="SSF69012">
    <property type="entry name" value="alpha-ketoacid dehydrogenase kinase, N-terminal domain"/>
    <property type="match status" value="1"/>
</dbReference>
<sequence>MLKNVTIFRALFNAGTLHRLKTGKINKSFSITQPKTYISTSKYSNKIISFYDTALLSKFAKKPIKNITSSHLLSFGVKPITENKLLEYTRFCQTELPVRLAKRVVAFQNLPFIVGTNPHIFEVYRLYYEGFERLRMSKPVNTLEEQKKYSDLLLQIIQSLSQVIPSVAQGMLEASRYMKKETTKKFLDDLIWSRIGLRVIGEHQVSLSKQYDEQIQGIAQSANKKSVKNAINSFNEMDWNGSINTNLKIAKLLEQSCLFVQNMCELHYGTSHCLSKNKSITPQFIIDGDLETEFSYIPSHIEYMSLEILKNAFRASAEYAIKSQGSSSSQNNLYNLGFSDHTSCESSIEPIKLTITKGHGTVCIRIRDHGGGINAETSNSIFDYSYSTYHKKDDDNEGTLSLLSNLAVNNHGGGPIAGLGFGLPMTKLYAEYFGGSLDLFSIPAYGCDIFLKLPCIDKSLGDIQI</sequence>
<comment type="similarity">
    <text evidence="2 10">Belongs to the PDK/BCKDK protein kinase family.</text>
</comment>
<dbReference type="InterPro" id="IPR003594">
    <property type="entry name" value="HATPase_dom"/>
</dbReference>
<dbReference type="InterPro" id="IPR036890">
    <property type="entry name" value="HATPase_C_sf"/>
</dbReference>
<name>A0A2T9YK59_9FUNG</name>
<keyword evidence="5 10" id="KW-0547">Nucleotide-binding</keyword>
<evidence type="ECO:0000256" key="7">
    <source>
        <dbReference type="ARBA" id="ARBA00022840"/>
    </source>
</evidence>
<evidence type="ECO:0000313" key="14">
    <source>
        <dbReference type="Proteomes" id="UP000245383"/>
    </source>
</evidence>
<keyword evidence="4 10" id="KW-0808">Transferase</keyword>
<comment type="caution">
    <text evidence="13">The sequence shown here is derived from an EMBL/GenBank/DDBJ whole genome shotgun (WGS) entry which is preliminary data.</text>
</comment>
<keyword evidence="8" id="KW-0809">Transit peptide</keyword>
<evidence type="ECO:0000259" key="12">
    <source>
        <dbReference type="Pfam" id="PF10436"/>
    </source>
</evidence>
<dbReference type="InterPro" id="IPR039028">
    <property type="entry name" value="BCKD/PDK"/>
</dbReference>
<evidence type="ECO:0000256" key="2">
    <source>
        <dbReference type="ARBA" id="ARBA00006155"/>
    </source>
</evidence>
<evidence type="ECO:0000256" key="4">
    <source>
        <dbReference type="ARBA" id="ARBA00022679"/>
    </source>
</evidence>
<dbReference type="AlphaFoldDB" id="A0A2T9YK59"/>
<reference evidence="13 14" key="1">
    <citation type="journal article" date="2018" name="MBio">
        <title>Comparative Genomics Reveals the Core Gene Toolbox for the Fungus-Insect Symbiosis.</title>
        <authorList>
            <person name="Wang Y."/>
            <person name="Stata M."/>
            <person name="Wang W."/>
            <person name="Stajich J.E."/>
            <person name="White M.M."/>
            <person name="Moncalvo J.M."/>
        </authorList>
    </citation>
    <scope>NUCLEOTIDE SEQUENCE [LARGE SCALE GENOMIC DNA]</scope>
    <source>
        <strain evidence="13 14">SWE-8-4</strain>
    </source>
</reference>